<reference evidence="8 9" key="1">
    <citation type="submission" date="2018-04" db="EMBL/GenBank/DDBJ databases">
        <title>Thalassorhabdus spongiae gen. nov., sp. nov., isolated from a marine sponge in South-West Iceland.</title>
        <authorList>
            <person name="Knobloch S."/>
            <person name="Daussin A."/>
            <person name="Johannsson R."/>
            <person name="Marteinsson V.T."/>
        </authorList>
    </citation>
    <scope>NUCLEOTIDE SEQUENCE [LARGE SCALE GENOMIC DNA]</scope>
    <source>
        <strain evidence="8 9">Hp12</strain>
    </source>
</reference>
<feature type="transmembrane region" description="Helical" evidence="7">
    <location>
        <begin position="168"/>
        <end position="187"/>
    </location>
</feature>
<organism evidence="8 9">
    <name type="scientific">Pelagibaculum spongiae</name>
    <dbReference type="NCBI Taxonomy" id="2080658"/>
    <lineage>
        <taxon>Bacteria</taxon>
        <taxon>Pseudomonadati</taxon>
        <taxon>Pseudomonadota</taxon>
        <taxon>Gammaproteobacteria</taxon>
        <taxon>Oceanospirillales</taxon>
        <taxon>Pelagibaculum</taxon>
    </lineage>
</organism>
<feature type="transmembrane region" description="Helical" evidence="7">
    <location>
        <begin position="44"/>
        <end position="68"/>
    </location>
</feature>
<keyword evidence="5 7" id="KW-1133">Transmembrane helix</keyword>
<evidence type="ECO:0000256" key="6">
    <source>
        <dbReference type="ARBA" id="ARBA00023136"/>
    </source>
</evidence>
<gene>
    <name evidence="8" type="ORF">DC094_08100</name>
</gene>
<dbReference type="InterPro" id="IPR051800">
    <property type="entry name" value="PqiA-PqiB_transport"/>
</dbReference>
<dbReference type="AlphaFoldDB" id="A0A2V1GY09"/>
<evidence type="ECO:0000256" key="1">
    <source>
        <dbReference type="ARBA" id="ARBA00004533"/>
    </source>
</evidence>
<keyword evidence="3" id="KW-0997">Cell inner membrane</keyword>
<name>A0A2V1GY09_9GAMM</name>
<feature type="transmembrane region" description="Helical" evidence="7">
    <location>
        <begin position="138"/>
        <end position="156"/>
    </location>
</feature>
<feature type="transmembrane region" description="Helical" evidence="7">
    <location>
        <begin position="264"/>
        <end position="292"/>
    </location>
</feature>
<dbReference type="PANTHER" id="PTHR30462">
    <property type="entry name" value="INTERMEMBRANE TRANSPORT PROTEIN PQIB-RELATED"/>
    <property type="match status" value="1"/>
</dbReference>
<evidence type="ECO:0000256" key="2">
    <source>
        <dbReference type="ARBA" id="ARBA00022475"/>
    </source>
</evidence>
<keyword evidence="4 7" id="KW-0812">Transmembrane</keyword>
<dbReference type="EMBL" id="QDDL01000002">
    <property type="protein sequence ID" value="PVZ70533.1"/>
    <property type="molecule type" value="Genomic_DNA"/>
</dbReference>
<feature type="transmembrane region" description="Helical" evidence="7">
    <location>
        <begin position="88"/>
        <end position="117"/>
    </location>
</feature>
<keyword evidence="6 7" id="KW-0472">Membrane</keyword>
<dbReference type="OrthoDB" id="9800207at2"/>
<evidence type="ECO:0000256" key="3">
    <source>
        <dbReference type="ARBA" id="ARBA00022519"/>
    </source>
</evidence>
<evidence type="ECO:0000256" key="4">
    <source>
        <dbReference type="ARBA" id="ARBA00022692"/>
    </source>
</evidence>
<evidence type="ECO:0000313" key="9">
    <source>
        <dbReference type="Proteomes" id="UP000244906"/>
    </source>
</evidence>
<comment type="caution">
    <text evidence="8">The sequence shown here is derived from an EMBL/GenBank/DDBJ whole genome shotgun (WGS) entry which is preliminary data.</text>
</comment>
<feature type="transmembrane region" description="Helical" evidence="7">
    <location>
        <begin position="344"/>
        <end position="362"/>
    </location>
</feature>
<evidence type="ECO:0000256" key="5">
    <source>
        <dbReference type="ARBA" id="ARBA00022989"/>
    </source>
</evidence>
<evidence type="ECO:0000313" key="8">
    <source>
        <dbReference type="EMBL" id="PVZ70533.1"/>
    </source>
</evidence>
<keyword evidence="9" id="KW-1185">Reference proteome</keyword>
<sequence>MSLITCHDCGLQQRLPPIPEGTRASCTQCNRSIFSNHRDGLNRLLGYSFSGVVLLFLSLAFPFMSLVANGQQQTMSLFSGVMDIWLQGYPFLSIIVAISIFCLPAIILLQIIYLLLPVKLGFKPPKGSQVFYRLLEKLITWSMAEVFLIGVLVSLVKLASLADIIPGLSFWAYCGFSICLVMVLATLDKNQLDDWLQHQIHRHHTERPVNRSKSLNFCGALLLTACILYIPANFLPITTTHFFGQKDDSTILGGIITLWQLGSYPVACVIFIASIVVPIAKILSLTYLCLSVRFSNQRRRHQRTTIYRITELVGRWSMIDVFVVAILVSLVQFGGLLAFNPGPAAMAFCAVVVLTMLAAESFDPRMIWDEPPKNSSDKSNKENSV</sequence>
<evidence type="ECO:0000256" key="7">
    <source>
        <dbReference type="SAM" id="Phobius"/>
    </source>
</evidence>
<keyword evidence="2" id="KW-1003">Cell membrane</keyword>
<protein>
    <submittedName>
        <fullName evidence="8">PqiA protein</fullName>
    </submittedName>
</protein>
<proteinExistence type="predicted"/>
<dbReference type="Proteomes" id="UP000244906">
    <property type="component" value="Unassembled WGS sequence"/>
</dbReference>
<accession>A0A2V1GY09</accession>
<dbReference type="RefSeq" id="WP_116686605.1">
    <property type="nucleotide sequence ID" value="NZ_CAWNYD010000002.1"/>
</dbReference>
<dbReference type="GO" id="GO:0005886">
    <property type="term" value="C:plasma membrane"/>
    <property type="evidence" value="ECO:0007669"/>
    <property type="project" value="UniProtKB-SubCell"/>
</dbReference>
<dbReference type="InterPro" id="IPR007498">
    <property type="entry name" value="PqiA-like"/>
</dbReference>
<dbReference type="PANTHER" id="PTHR30462:SF3">
    <property type="entry name" value="INTERMEMBRANE TRANSPORT PROTEIN PQIA"/>
    <property type="match status" value="1"/>
</dbReference>
<feature type="transmembrane region" description="Helical" evidence="7">
    <location>
        <begin position="217"/>
        <end position="244"/>
    </location>
</feature>
<comment type="subcellular location">
    <subcellularLocation>
        <location evidence="1">Cell inner membrane</location>
    </subcellularLocation>
</comment>
<feature type="transmembrane region" description="Helical" evidence="7">
    <location>
        <begin position="313"/>
        <end position="338"/>
    </location>
</feature>
<dbReference type="Pfam" id="PF04403">
    <property type="entry name" value="PqiA"/>
    <property type="match status" value="2"/>
</dbReference>